<evidence type="ECO:0000256" key="4">
    <source>
        <dbReference type="PROSITE-ProRule" id="PRU00325"/>
    </source>
</evidence>
<feature type="region of interest" description="Disordered" evidence="5">
    <location>
        <begin position="335"/>
        <end position="369"/>
    </location>
</feature>
<dbReference type="Pfam" id="PF04434">
    <property type="entry name" value="SWIM"/>
    <property type="match status" value="1"/>
</dbReference>
<feature type="compositionally biased region" description="Low complexity" evidence="5">
    <location>
        <begin position="352"/>
        <end position="363"/>
    </location>
</feature>
<keyword evidence="3" id="KW-0862">Zinc</keyword>
<dbReference type="AlphaFoldDB" id="A0A9J5XVW2"/>
<keyword evidence="8" id="KW-1185">Reference proteome</keyword>
<protein>
    <recommendedName>
        <fullName evidence="6">SWIM-type domain-containing protein</fullName>
    </recommendedName>
</protein>
<evidence type="ECO:0000259" key="6">
    <source>
        <dbReference type="PROSITE" id="PS50966"/>
    </source>
</evidence>
<feature type="region of interest" description="Disordered" evidence="5">
    <location>
        <begin position="262"/>
        <end position="287"/>
    </location>
</feature>
<evidence type="ECO:0000256" key="2">
    <source>
        <dbReference type="ARBA" id="ARBA00022771"/>
    </source>
</evidence>
<dbReference type="PANTHER" id="PTHR31973:SF197">
    <property type="entry name" value="SWIM-TYPE DOMAIN-CONTAINING PROTEIN"/>
    <property type="match status" value="1"/>
</dbReference>
<feature type="region of interest" description="Disordered" evidence="5">
    <location>
        <begin position="137"/>
        <end position="162"/>
    </location>
</feature>
<accession>A0A9J5XVW2</accession>
<dbReference type="InterPro" id="IPR007527">
    <property type="entry name" value="Znf_SWIM"/>
</dbReference>
<proteinExistence type="predicted"/>
<feature type="domain" description="SWIM-type" evidence="6">
    <location>
        <begin position="64"/>
        <end position="96"/>
    </location>
</feature>
<keyword evidence="1" id="KW-0479">Metal-binding</keyword>
<keyword evidence="2 4" id="KW-0863">Zinc-finger</keyword>
<evidence type="ECO:0000256" key="5">
    <source>
        <dbReference type="SAM" id="MobiDB-lite"/>
    </source>
</evidence>
<feature type="region of interest" description="Disordered" evidence="5">
    <location>
        <begin position="183"/>
        <end position="240"/>
    </location>
</feature>
<dbReference type="GO" id="GO:0008270">
    <property type="term" value="F:zinc ion binding"/>
    <property type="evidence" value="ECO:0007669"/>
    <property type="project" value="UniProtKB-KW"/>
</dbReference>
<evidence type="ECO:0000313" key="8">
    <source>
        <dbReference type="Proteomes" id="UP000824120"/>
    </source>
</evidence>
<dbReference type="OrthoDB" id="1102090at2759"/>
<name>A0A9J5XVW2_SOLCO</name>
<dbReference type="Proteomes" id="UP000824120">
    <property type="component" value="Chromosome 8"/>
</dbReference>
<evidence type="ECO:0000256" key="3">
    <source>
        <dbReference type="ARBA" id="ARBA00022833"/>
    </source>
</evidence>
<dbReference type="EMBL" id="JACXVP010000008">
    <property type="protein sequence ID" value="KAG5591320.1"/>
    <property type="molecule type" value="Genomic_DNA"/>
</dbReference>
<organism evidence="7 8">
    <name type="scientific">Solanum commersonii</name>
    <name type="common">Commerson's wild potato</name>
    <name type="synonym">Commerson's nightshade</name>
    <dbReference type="NCBI Taxonomy" id="4109"/>
    <lineage>
        <taxon>Eukaryota</taxon>
        <taxon>Viridiplantae</taxon>
        <taxon>Streptophyta</taxon>
        <taxon>Embryophyta</taxon>
        <taxon>Tracheophyta</taxon>
        <taxon>Spermatophyta</taxon>
        <taxon>Magnoliopsida</taxon>
        <taxon>eudicotyledons</taxon>
        <taxon>Gunneridae</taxon>
        <taxon>Pentapetalae</taxon>
        <taxon>asterids</taxon>
        <taxon>lamiids</taxon>
        <taxon>Solanales</taxon>
        <taxon>Solanaceae</taxon>
        <taxon>Solanoideae</taxon>
        <taxon>Solaneae</taxon>
        <taxon>Solanum</taxon>
    </lineage>
</organism>
<feature type="compositionally biased region" description="Basic and acidic residues" evidence="5">
    <location>
        <begin position="273"/>
        <end position="285"/>
    </location>
</feature>
<evidence type="ECO:0000256" key="1">
    <source>
        <dbReference type="ARBA" id="ARBA00022723"/>
    </source>
</evidence>
<dbReference type="PANTHER" id="PTHR31973">
    <property type="entry name" value="POLYPROTEIN, PUTATIVE-RELATED"/>
    <property type="match status" value="1"/>
</dbReference>
<reference evidence="7 8" key="1">
    <citation type="submission" date="2020-09" db="EMBL/GenBank/DDBJ databases">
        <title>De no assembly of potato wild relative species, Solanum commersonii.</title>
        <authorList>
            <person name="Cho K."/>
        </authorList>
    </citation>
    <scope>NUCLEOTIDE SEQUENCE [LARGE SCALE GENOMIC DNA]</scope>
    <source>
        <strain evidence="7">LZ3.2</strain>
        <tissue evidence="7">Leaf</tissue>
    </source>
</reference>
<dbReference type="InterPro" id="IPR006564">
    <property type="entry name" value="Znf_PMZ"/>
</dbReference>
<comment type="caution">
    <text evidence="7">The sequence shown here is derived from an EMBL/GenBank/DDBJ whole genome shotgun (WGS) entry which is preliminary data.</text>
</comment>
<gene>
    <name evidence="7" type="ORF">H5410_041834</name>
</gene>
<dbReference type="SMART" id="SM00575">
    <property type="entry name" value="ZnF_PMZ"/>
    <property type="match status" value="1"/>
</dbReference>
<evidence type="ECO:0000313" key="7">
    <source>
        <dbReference type="EMBL" id="KAG5591320.1"/>
    </source>
</evidence>
<sequence>MLEEIRVKMMTRIAKLREFPSTWKCNFSPMALKVLEENISRSMDCTIEFNGAAGFEVKEGLCQHKVDIARRTCSCRVWQLRGIPCAHAVVALYFKKFSLYDYIDSCYSKENYLRIYANVIEPLTNMEMWPVSPNPTIEPPEITNMPGRPPKARRKEVGETKKSGKLLRTGLAMTCSICHVKGHNKRGCPQREGVESSTRQSAPLPTASVRAEPIGSGRGRGKPKKTPTAPLEVAPSAPLLPTAPTDFPASFSAPLTYHASSSIAGTTKRGRGRGRETHLQRKDQESWEWPGMPSSKIYSTGQAKVTRSSYVTGDIGYTPSNTTKLKWNGKAAVSASKLHELREKQRKKTMGSSSIQNDTSSQSKMPWKL</sequence>
<dbReference type="PROSITE" id="PS50966">
    <property type="entry name" value="ZF_SWIM"/>
    <property type="match status" value="1"/>
</dbReference>